<gene>
    <name evidence="2" type="ORF">C3H48_07745</name>
    <name evidence="1" type="ORF">C3H48_11020</name>
</gene>
<accession>A0A431FV73</accession>
<sequence>MKNILLLNGTKEFGNSKGQLNLTLHNHALEILKTLGYEVD</sequence>
<name>A0A431FV73_CAMJU</name>
<dbReference type="EMBL" id="PRCE01000324">
    <property type="protein sequence ID" value="RTJ97093.1"/>
    <property type="molecule type" value="Genomic_DNA"/>
</dbReference>
<organism evidence="1 3">
    <name type="scientific">Campylobacter jejuni</name>
    <dbReference type="NCBI Taxonomy" id="197"/>
    <lineage>
        <taxon>Bacteria</taxon>
        <taxon>Pseudomonadati</taxon>
        <taxon>Campylobacterota</taxon>
        <taxon>Epsilonproteobacteria</taxon>
        <taxon>Campylobacterales</taxon>
        <taxon>Campylobacteraceae</taxon>
        <taxon>Campylobacter</taxon>
    </lineage>
</organism>
<proteinExistence type="predicted"/>
<evidence type="ECO:0000313" key="1">
    <source>
        <dbReference type="EMBL" id="RTJ97093.1"/>
    </source>
</evidence>
<reference evidence="1 3" key="1">
    <citation type="journal article" date="2019" name="Appl. Environ. Microbiol.">
        <title>Population genetics and characterization of Campylobacter jejuni isolates in western jackdaws and game birds in Finland.</title>
        <authorList>
            <person name="Kovanen S."/>
            <person name="Rossi M."/>
            <person name="Pohja-Mykra M."/>
            <person name="Nieminen T."/>
            <person name="Raunio-Saarnisto M."/>
            <person name="Sauvala M."/>
            <person name="Fredriksson-Ahomaa M."/>
            <person name="Hanninen M.L."/>
            <person name="Kivisto R."/>
        </authorList>
    </citation>
    <scope>NUCLEOTIDE SEQUENCE [LARGE SCALE GENOMIC DNA]</scope>
    <source>
        <strain evidence="1 3">CB304</strain>
    </source>
</reference>
<dbReference type="AlphaFoldDB" id="A0A431FV73"/>
<comment type="caution">
    <text evidence="1">The sequence shown here is derived from an EMBL/GenBank/DDBJ whole genome shotgun (WGS) entry which is preliminary data.</text>
</comment>
<dbReference type="EMBL" id="PRCE01000081">
    <property type="protein sequence ID" value="RTJ97704.1"/>
    <property type="molecule type" value="Genomic_DNA"/>
</dbReference>
<dbReference type="Proteomes" id="UP000286791">
    <property type="component" value="Unassembled WGS sequence"/>
</dbReference>
<protein>
    <submittedName>
        <fullName evidence="1">NADPH quinone reductase MdaB</fullName>
    </submittedName>
</protein>
<evidence type="ECO:0000313" key="3">
    <source>
        <dbReference type="Proteomes" id="UP000286791"/>
    </source>
</evidence>
<feature type="non-terminal residue" evidence="1">
    <location>
        <position position="40"/>
    </location>
</feature>
<evidence type="ECO:0000313" key="2">
    <source>
        <dbReference type="EMBL" id="RTJ97704.1"/>
    </source>
</evidence>